<feature type="transmembrane region" description="Helical" evidence="2">
    <location>
        <begin position="180"/>
        <end position="202"/>
    </location>
</feature>
<accession>A0A1R4F686</accession>
<evidence type="ECO:0000256" key="2">
    <source>
        <dbReference type="SAM" id="Phobius"/>
    </source>
</evidence>
<keyword evidence="2" id="KW-0812">Transmembrane</keyword>
<feature type="transmembrane region" description="Helical" evidence="2">
    <location>
        <begin position="209"/>
        <end position="227"/>
    </location>
</feature>
<dbReference type="Proteomes" id="UP000195913">
    <property type="component" value="Unassembled WGS sequence"/>
</dbReference>
<organism evidence="3 4">
    <name type="scientific">Arthrobacter rhombi</name>
    <dbReference type="NCBI Taxonomy" id="71253"/>
    <lineage>
        <taxon>Bacteria</taxon>
        <taxon>Bacillati</taxon>
        <taxon>Actinomycetota</taxon>
        <taxon>Actinomycetes</taxon>
        <taxon>Micrococcales</taxon>
        <taxon>Micrococcaceae</taxon>
        <taxon>Arthrobacter</taxon>
    </lineage>
</organism>
<proteinExistence type="predicted"/>
<dbReference type="EMBL" id="FUHW01000012">
    <property type="protein sequence ID" value="SJM51470.1"/>
    <property type="molecule type" value="Genomic_DNA"/>
</dbReference>
<gene>
    <name evidence="3" type="ORF">FM101_02455</name>
</gene>
<keyword evidence="2" id="KW-0472">Membrane</keyword>
<evidence type="ECO:0000256" key="1">
    <source>
        <dbReference type="SAM" id="MobiDB-lite"/>
    </source>
</evidence>
<name>A0A1R4F686_9MICC</name>
<feature type="compositionally biased region" description="Polar residues" evidence="1">
    <location>
        <begin position="1"/>
        <end position="16"/>
    </location>
</feature>
<feature type="region of interest" description="Disordered" evidence="1">
    <location>
        <begin position="1"/>
        <end position="23"/>
    </location>
</feature>
<feature type="transmembrane region" description="Helical" evidence="2">
    <location>
        <begin position="259"/>
        <end position="280"/>
    </location>
</feature>
<feature type="transmembrane region" description="Helical" evidence="2">
    <location>
        <begin position="90"/>
        <end position="110"/>
    </location>
</feature>
<evidence type="ECO:0000313" key="4">
    <source>
        <dbReference type="Proteomes" id="UP000195913"/>
    </source>
</evidence>
<protein>
    <submittedName>
        <fullName evidence="3">ABC transporter, integral membrane subunit</fullName>
    </submittedName>
</protein>
<feature type="transmembrane region" description="Helical" evidence="2">
    <location>
        <begin position="138"/>
        <end position="160"/>
    </location>
</feature>
<dbReference type="GO" id="GO:0140359">
    <property type="term" value="F:ABC-type transporter activity"/>
    <property type="evidence" value="ECO:0007669"/>
    <property type="project" value="InterPro"/>
</dbReference>
<keyword evidence="2" id="KW-1133">Transmembrane helix</keyword>
<feature type="transmembrane region" description="Helical" evidence="2">
    <location>
        <begin position="42"/>
        <end position="63"/>
    </location>
</feature>
<dbReference type="AlphaFoldDB" id="A0A1R4F686"/>
<keyword evidence="4" id="KW-1185">Reference proteome</keyword>
<dbReference type="GO" id="GO:0016020">
    <property type="term" value="C:membrane"/>
    <property type="evidence" value="ECO:0007669"/>
    <property type="project" value="UniProtKB-SubCell"/>
</dbReference>
<sequence>MSTETHQAPAAQQSRATEGKGTSFGRAVRSETIKFTSVPSSLILLLTTLVIMIGIAAVAAWGIGSSQEALSSDPEAAAAMGDMEALGNSIASSGIMFSQLIVGSIGVLVMSSEFTTGMARATFAAIPKRFPVVLAKTLLVAVVSLVVTVVSTLLAALVIMPILSNYSLEQDLSSETFQRYLWIGAAYVAVIALLGMSLGGLLRNSAGAIVTLVGIVFVLPNVLALITNDFIQDASRFLPDAAFGNLIGATPAEGALEQWQSGVVLGLWALVPVVVTLLVIRRRDV</sequence>
<evidence type="ECO:0000313" key="3">
    <source>
        <dbReference type="EMBL" id="SJM51470.1"/>
    </source>
</evidence>
<dbReference type="RefSeq" id="WP_086994932.1">
    <property type="nucleotide sequence ID" value="NZ_FUHW01000012.1"/>
</dbReference>
<reference evidence="3 4" key="1">
    <citation type="submission" date="2017-02" db="EMBL/GenBank/DDBJ databases">
        <authorList>
            <person name="Peterson S.W."/>
        </authorList>
    </citation>
    <scope>NUCLEOTIDE SEQUENCE [LARGE SCALE GENOMIC DNA]</scope>
    <source>
        <strain evidence="3 4">B Ar 00.02</strain>
    </source>
</reference>